<dbReference type="AlphaFoldDB" id="A0A4S4DHI0"/>
<accession>A0A4S4DHI0</accession>
<protein>
    <submittedName>
        <fullName evidence="1">Uncharacterized protein</fullName>
    </submittedName>
</protein>
<gene>
    <name evidence="1" type="ORF">TEA_018277</name>
</gene>
<comment type="caution">
    <text evidence="1">The sequence shown here is derived from an EMBL/GenBank/DDBJ whole genome shotgun (WGS) entry which is preliminary data.</text>
</comment>
<sequence>MSGGERKRSVKLLCPSLSKKAVVPFVVWDDERLDLGSIARTFGLDPWTLKLNGHFVSRGVDLIASSVTWKSLLSFFSSRGLSTGATDSDPLIVHGRLSKLPTKRKVLPIYFLSYVWEEGMRTCGTERVSDGSGTDITNISTCVSPLGRVSLGAHDPADVENGICYAIEHQSSSVNTRPRLEDTIFLNKKRRKESCSGNIDWDNEINKCDGFGLKRKQCSEDVQKHCFRSFADLAGSQLFDVSNN</sequence>
<proteinExistence type="predicted"/>
<name>A0A4S4DHI0_CAMSN</name>
<dbReference type="Proteomes" id="UP000306102">
    <property type="component" value="Unassembled WGS sequence"/>
</dbReference>
<keyword evidence="2" id="KW-1185">Reference proteome</keyword>
<reference evidence="1 2" key="1">
    <citation type="journal article" date="2018" name="Proc. Natl. Acad. Sci. U.S.A.">
        <title>Draft genome sequence of Camellia sinensis var. sinensis provides insights into the evolution of the tea genome and tea quality.</title>
        <authorList>
            <person name="Wei C."/>
            <person name="Yang H."/>
            <person name="Wang S."/>
            <person name="Zhao J."/>
            <person name="Liu C."/>
            <person name="Gao L."/>
            <person name="Xia E."/>
            <person name="Lu Y."/>
            <person name="Tai Y."/>
            <person name="She G."/>
            <person name="Sun J."/>
            <person name="Cao H."/>
            <person name="Tong W."/>
            <person name="Gao Q."/>
            <person name="Li Y."/>
            <person name="Deng W."/>
            <person name="Jiang X."/>
            <person name="Wang W."/>
            <person name="Chen Q."/>
            <person name="Zhang S."/>
            <person name="Li H."/>
            <person name="Wu J."/>
            <person name="Wang P."/>
            <person name="Li P."/>
            <person name="Shi C."/>
            <person name="Zheng F."/>
            <person name="Jian J."/>
            <person name="Huang B."/>
            <person name="Shan D."/>
            <person name="Shi M."/>
            <person name="Fang C."/>
            <person name="Yue Y."/>
            <person name="Li F."/>
            <person name="Li D."/>
            <person name="Wei S."/>
            <person name="Han B."/>
            <person name="Jiang C."/>
            <person name="Yin Y."/>
            <person name="Xia T."/>
            <person name="Zhang Z."/>
            <person name="Bennetzen J.L."/>
            <person name="Zhao S."/>
            <person name="Wan X."/>
        </authorList>
    </citation>
    <scope>NUCLEOTIDE SEQUENCE [LARGE SCALE GENOMIC DNA]</scope>
    <source>
        <strain evidence="2">cv. Shuchazao</strain>
        <tissue evidence="1">Leaf</tissue>
    </source>
</reference>
<evidence type="ECO:0000313" key="2">
    <source>
        <dbReference type="Proteomes" id="UP000306102"/>
    </source>
</evidence>
<dbReference type="EMBL" id="SDRB02011230">
    <property type="protein sequence ID" value="THG02258.1"/>
    <property type="molecule type" value="Genomic_DNA"/>
</dbReference>
<organism evidence="1 2">
    <name type="scientific">Camellia sinensis var. sinensis</name>
    <name type="common">China tea</name>
    <dbReference type="NCBI Taxonomy" id="542762"/>
    <lineage>
        <taxon>Eukaryota</taxon>
        <taxon>Viridiplantae</taxon>
        <taxon>Streptophyta</taxon>
        <taxon>Embryophyta</taxon>
        <taxon>Tracheophyta</taxon>
        <taxon>Spermatophyta</taxon>
        <taxon>Magnoliopsida</taxon>
        <taxon>eudicotyledons</taxon>
        <taxon>Gunneridae</taxon>
        <taxon>Pentapetalae</taxon>
        <taxon>asterids</taxon>
        <taxon>Ericales</taxon>
        <taxon>Theaceae</taxon>
        <taxon>Camellia</taxon>
    </lineage>
</organism>
<evidence type="ECO:0000313" key="1">
    <source>
        <dbReference type="EMBL" id="THG02258.1"/>
    </source>
</evidence>
<dbReference type="PANTHER" id="PTHR39104">
    <property type="entry name" value="AMINO ACID-LIGASE"/>
    <property type="match status" value="1"/>
</dbReference>
<dbReference type="PANTHER" id="PTHR39104:SF1">
    <property type="entry name" value="AMINO ACID-LIGASE"/>
    <property type="match status" value="1"/>
</dbReference>